<evidence type="ECO:0000313" key="3">
    <source>
        <dbReference type="EMBL" id="OEK04544.1"/>
    </source>
</evidence>
<evidence type="ECO:0000313" key="4">
    <source>
        <dbReference type="Proteomes" id="UP000095552"/>
    </source>
</evidence>
<dbReference type="Pfam" id="PF00487">
    <property type="entry name" value="FA_desaturase"/>
    <property type="match status" value="1"/>
</dbReference>
<dbReference type="PANTHER" id="PTHR19353">
    <property type="entry name" value="FATTY ACID DESATURASE 2"/>
    <property type="match status" value="1"/>
</dbReference>
<accession>A0A1E5SZJ0</accession>
<dbReference type="AlphaFoldDB" id="A0A1E5SZJ0"/>
<feature type="domain" description="Fatty acid desaturase" evidence="2">
    <location>
        <begin position="65"/>
        <end position="338"/>
    </location>
</feature>
<reference evidence="3 4" key="1">
    <citation type="submission" date="2016-08" db="EMBL/GenBank/DDBJ databases">
        <title>Draft genome of Fabibacter sp. strain SK-8.</title>
        <authorList>
            <person name="Wong S.-K."/>
            <person name="Hamasaki K."/>
            <person name="Yoshizawa S."/>
        </authorList>
    </citation>
    <scope>NUCLEOTIDE SEQUENCE [LARGE SCALE GENOMIC DNA]</scope>
    <source>
        <strain evidence="3 4">SK-8</strain>
    </source>
</reference>
<organism evidence="3 4">
    <name type="scientific">Roseivirga misakiensis</name>
    <dbReference type="NCBI Taxonomy" id="1563681"/>
    <lineage>
        <taxon>Bacteria</taxon>
        <taxon>Pseudomonadati</taxon>
        <taxon>Bacteroidota</taxon>
        <taxon>Cytophagia</taxon>
        <taxon>Cytophagales</taxon>
        <taxon>Roseivirgaceae</taxon>
        <taxon>Roseivirga</taxon>
    </lineage>
</organism>
<feature type="transmembrane region" description="Helical" evidence="1">
    <location>
        <begin position="163"/>
        <end position="183"/>
    </location>
</feature>
<keyword evidence="1" id="KW-1133">Transmembrane helix</keyword>
<feature type="transmembrane region" description="Helical" evidence="1">
    <location>
        <begin position="39"/>
        <end position="59"/>
    </location>
</feature>
<dbReference type="GO" id="GO:0016717">
    <property type="term" value="F:oxidoreductase activity, acting on paired donors, with oxidation of a pair of donors resulting in the reduction of molecular oxygen to two molecules of water"/>
    <property type="evidence" value="ECO:0007669"/>
    <property type="project" value="TreeGrafter"/>
</dbReference>
<dbReference type="STRING" id="1563681.BFP71_13845"/>
<sequence length="375" mass="43081">MKHPKFNKNQGPDFSQTVKNRVNNYFTDNNISKQANLGMVLKTILMLSLFIVPITLINVGVVQQVWLLFTLYLISGLGMAGIGMGVMHDAIHGSYSKNRTVNRLLGYSMNIIGANAGVWKIQHNVLHHTYTNIDEADDDINTPPFLRFTPNRKWMKVHKYQHIYIWFFYSLSTISWITTKDFIRVNRYWKMGLVGCKGKYRREMLQVSLWKASYYVYALILPMIFLPINPLVVFAAFIAMHMITGICISAVFQTAHIMPDMEFPKMDEDGKIEKNWAVHQLETTANYAPKSKIFSWLIGGLNYQVEHHLFPNICHVHYRKLSKIVKATAEEFNVPYYSHTTFLSALGQHTKTLQLLGRPDADKEPNAELSAFPVG</sequence>
<keyword evidence="1" id="KW-0812">Transmembrane</keyword>
<keyword evidence="1" id="KW-0472">Membrane</keyword>
<dbReference type="GO" id="GO:0016020">
    <property type="term" value="C:membrane"/>
    <property type="evidence" value="ECO:0007669"/>
    <property type="project" value="TreeGrafter"/>
</dbReference>
<dbReference type="GO" id="GO:0008610">
    <property type="term" value="P:lipid biosynthetic process"/>
    <property type="evidence" value="ECO:0007669"/>
    <property type="project" value="UniProtKB-ARBA"/>
</dbReference>
<dbReference type="Proteomes" id="UP000095552">
    <property type="component" value="Unassembled WGS sequence"/>
</dbReference>
<protein>
    <submittedName>
        <fullName evidence="3">Fatty acid desaturase</fullName>
    </submittedName>
</protein>
<feature type="transmembrane region" description="Helical" evidence="1">
    <location>
        <begin position="231"/>
        <end position="252"/>
    </location>
</feature>
<dbReference type="CDD" id="cd03506">
    <property type="entry name" value="Delta6-FADS-like"/>
    <property type="match status" value="1"/>
</dbReference>
<feature type="transmembrane region" description="Helical" evidence="1">
    <location>
        <begin position="65"/>
        <end position="83"/>
    </location>
</feature>
<comment type="caution">
    <text evidence="3">The sequence shown here is derived from an EMBL/GenBank/DDBJ whole genome shotgun (WGS) entry which is preliminary data.</text>
</comment>
<feature type="transmembrane region" description="Helical" evidence="1">
    <location>
        <begin position="204"/>
        <end position="225"/>
    </location>
</feature>
<dbReference type="EMBL" id="MDGQ01000005">
    <property type="protein sequence ID" value="OEK04544.1"/>
    <property type="molecule type" value="Genomic_DNA"/>
</dbReference>
<dbReference type="InterPro" id="IPR005804">
    <property type="entry name" value="FA_desaturase_dom"/>
</dbReference>
<keyword evidence="4" id="KW-1185">Reference proteome</keyword>
<gene>
    <name evidence="3" type="ORF">BFP71_13845</name>
</gene>
<proteinExistence type="predicted"/>
<name>A0A1E5SZJ0_9BACT</name>
<evidence type="ECO:0000259" key="2">
    <source>
        <dbReference type="Pfam" id="PF00487"/>
    </source>
</evidence>
<evidence type="ECO:0000256" key="1">
    <source>
        <dbReference type="SAM" id="Phobius"/>
    </source>
</evidence>
<dbReference type="PIRSF" id="PIRSF015921">
    <property type="entry name" value="FA_sphinglp_des"/>
    <property type="match status" value="1"/>
</dbReference>
<dbReference type="PANTHER" id="PTHR19353:SF19">
    <property type="entry name" value="DELTA(5) FATTY ACID DESATURASE C-RELATED"/>
    <property type="match status" value="1"/>
</dbReference>
<dbReference type="InterPro" id="IPR012171">
    <property type="entry name" value="Fatty_acid_desaturase"/>
</dbReference>